<dbReference type="RefSeq" id="WP_146931377.1">
    <property type="nucleotide sequence ID" value="NZ_BJUB01000017.1"/>
</dbReference>
<sequence>MAEFTVVLYRDDARDEALTPEERERAWAAHSGFQQHCAEQGWEIVTTRALGAASRARALRSDGRAGVVVTDGPYAETAEQVAGFYLVARTSLDALTEAVSALVLNGESVEIRPTVRFVDGVPVDGDHALTAS</sequence>
<comment type="caution">
    <text evidence="3">The sequence shown here is derived from an EMBL/GenBank/DDBJ whole genome shotgun (WGS) entry which is preliminary data.</text>
</comment>
<dbReference type="PANTHER" id="PTHR35174:SF3">
    <property type="entry name" value="BLL7171 PROTEIN"/>
    <property type="match status" value="1"/>
</dbReference>
<organism evidence="3 4">
    <name type="scientific">Cellulomonas xylanilytica</name>
    <dbReference type="NCBI Taxonomy" id="233583"/>
    <lineage>
        <taxon>Bacteria</taxon>
        <taxon>Bacillati</taxon>
        <taxon>Actinomycetota</taxon>
        <taxon>Actinomycetes</taxon>
        <taxon>Micrococcales</taxon>
        <taxon>Cellulomonadaceae</taxon>
        <taxon>Cellulomonas</taxon>
    </lineage>
</organism>
<proteinExistence type="inferred from homology"/>
<dbReference type="PANTHER" id="PTHR35174">
    <property type="entry name" value="BLL7171 PROTEIN-RELATED"/>
    <property type="match status" value="1"/>
</dbReference>
<gene>
    <name evidence="3" type="ORF">CXY01_39820</name>
</gene>
<dbReference type="Proteomes" id="UP000321118">
    <property type="component" value="Unassembled WGS sequence"/>
</dbReference>
<evidence type="ECO:0000313" key="3">
    <source>
        <dbReference type="EMBL" id="GEK23462.1"/>
    </source>
</evidence>
<dbReference type="EMBL" id="BJUB01000017">
    <property type="protein sequence ID" value="GEK23462.1"/>
    <property type="molecule type" value="Genomic_DNA"/>
</dbReference>
<comment type="similarity">
    <text evidence="1">Belongs to the YciI family.</text>
</comment>
<evidence type="ECO:0000313" key="4">
    <source>
        <dbReference type="Proteomes" id="UP000321118"/>
    </source>
</evidence>
<feature type="domain" description="YCII-related" evidence="2">
    <location>
        <begin position="12"/>
        <end position="102"/>
    </location>
</feature>
<evidence type="ECO:0000256" key="1">
    <source>
        <dbReference type="ARBA" id="ARBA00007689"/>
    </source>
</evidence>
<dbReference type="OrthoDB" id="668782at2"/>
<protein>
    <recommendedName>
        <fullName evidence="2">YCII-related domain-containing protein</fullName>
    </recommendedName>
</protein>
<dbReference type="Pfam" id="PF03795">
    <property type="entry name" value="YCII"/>
    <property type="match status" value="1"/>
</dbReference>
<evidence type="ECO:0000259" key="2">
    <source>
        <dbReference type="Pfam" id="PF03795"/>
    </source>
</evidence>
<dbReference type="Gene3D" id="3.30.70.1060">
    <property type="entry name" value="Dimeric alpha+beta barrel"/>
    <property type="match status" value="1"/>
</dbReference>
<dbReference type="InterPro" id="IPR011008">
    <property type="entry name" value="Dimeric_a/b-barrel"/>
</dbReference>
<dbReference type="AlphaFoldDB" id="A0A510V9B5"/>
<keyword evidence="4" id="KW-1185">Reference proteome</keyword>
<reference evidence="3 4" key="1">
    <citation type="submission" date="2019-07" db="EMBL/GenBank/DDBJ databases">
        <title>Whole genome shotgun sequence of Cellulomonas xylanilytica NBRC 101102.</title>
        <authorList>
            <person name="Hosoyama A."/>
            <person name="Uohara A."/>
            <person name="Ohji S."/>
            <person name="Ichikawa N."/>
        </authorList>
    </citation>
    <scope>NUCLEOTIDE SEQUENCE [LARGE SCALE GENOMIC DNA]</scope>
    <source>
        <strain evidence="3 4">NBRC 101102</strain>
    </source>
</reference>
<name>A0A510V9B5_9CELL</name>
<accession>A0A510V9B5</accession>
<dbReference type="InterPro" id="IPR005545">
    <property type="entry name" value="YCII"/>
</dbReference>
<dbReference type="SUPFAM" id="SSF54909">
    <property type="entry name" value="Dimeric alpha+beta barrel"/>
    <property type="match status" value="1"/>
</dbReference>